<dbReference type="EMBL" id="GBRH01272062">
    <property type="protein sequence ID" value="JAD25833.1"/>
    <property type="molecule type" value="Transcribed_RNA"/>
</dbReference>
<accession>A0A0A8YJU7</accession>
<sequence>MEQTPSDPLVRSEMLSLARGAAAV</sequence>
<evidence type="ECO:0000313" key="1">
    <source>
        <dbReference type="EMBL" id="JAD25833.1"/>
    </source>
</evidence>
<dbReference type="AlphaFoldDB" id="A0A0A8YJU7"/>
<reference evidence="1" key="1">
    <citation type="submission" date="2014-09" db="EMBL/GenBank/DDBJ databases">
        <authorList>
            <person name="Magalhaes I.L.F."/>
            <person name="Oliveira U."/>
            <person name="Santos F.R."/>
            <person name="Vidigal T.H.D.A."/>
            <person name="Brescovit A.D."/>
            <person name="Santos A.J."/>
        </authorList>
    </citation>
    <scope>NUCLEOTIDE SEQUENCE</scope>
    <source>
        <tissue evidence="1">Shoot tissue taken approximately 20 cm above the soil surface</tissue>
    </source>
</reference>
<protein>
    <submittedName>
        <fullName evidence="1">Uncharacterized protein</fullName>
    </submittedName>
</protein>
<organism evidence="1">
    <name type="scientific">Arundo donax</name>
    <name type="common">Giant reed</name>
    <name type="synonym">Donax arundinaceus</name>
    <dbReference type="NCBI Taxonomy" id="35708"/>
    <lineage>
        <taxon>Eukaryota</taxon>
        <taxon>Viridiplantae</taxon>
        <taxon>Streptophyta</taxon>
        <taxon>Embryophyta</taxon>
        <taxon>Tracheophyta</taxon>
        <taxon>Spermatophyta</taxon>
        <taxon>Magnoliopsida</taxon>
        <taxon>Liliopsida</taxon>
        <taxon>Poales</taxon>
        <taxon>Poaceae</taxon>
        <taxon>PACMAD clade</taxon>
        <taxon>Arundinoideae</taxon>
        <taxon>Arundineae</taxon>
        <taxon>Arundo</taxon>
    </lineage>
</organism>
<proteinExistence type="predicted"/>
<reference evidence="1" key="2">
    <citation type="journal article" date="2015" name="Data Brief">
        <title>Shoot transcriptome of the giant reed, Arundo donax.</title>
        <authorList>
            <person name="Barrero R.A."/>
            <person name="Guerrero F.D."/>
            <person name="Moolhuijzen P."/>
            <person name="Goolsby J.A."/>
            <person name="Tidwell J."/>
            <person name="Bellgard S.E."/>
            <person name="Bellgard M.I."/>
        </authorList>
    </citation>
    <scope>NUCLEOTIDE SEQUENCE</scope>
    <source>
        <tissue evidence="1">Shoot tissue taken approximately 20 cm above the soil surface</tissue>
    </source>
</reference>
<name>A0A0A8YJU7_ARUDO</name>